<protein>
    <recommendedName>
        <fullName evidence="3">SWIM-type domain-containing protein</fullName>
    </recommendedName>
</protein>
<keyword evidence="1" id="KW-0479">Metal-binding</keyword>
<name>A0A2A2ADI4_9BURK</name>
<dbReference type="PROSITE" id="PS50966">
    <property type="entry name" value="ZF_SWIM"/>
    <property type="match status" value="1"/>
</dbReference>
<accession>A0A2A2ADI4</accession>
<dbReference type="GO" id="GO:0008270">
    <property type="term" value="F:zinc ion binding"/>
    <property type="evidence" value="ECO:0007669"/>
    <property type="project" value="UniProtKB-KW"/>
</dbReference>
<evidence type="ECO:0000313" key="4">
    <source>
        <dbReference type="EMBL" id="PAT35847.1"/>
    </source>
</evidence>
<proteinExistence type="predicted"/>
<comment type="caution">
    <text evidence="4">The sequence shown here is derived from an EMBL/GenBank/DDBJ whole genome shotgun (WGS) entry which is preliminary data.</text>
</comment>
<dbReference type="InterPro" id="IPR007527">
    <property type="entry name" value="Znf_SWIM"/>
</dbReference>
<sequence>MKFQYRYLGHSTAHSTAQATQLSFAPDTLRSPVFFEAELAQQLPFREAISALHDVVLSDLRPQQQDRTAYFAWLQAHEPQLLADFMAQEQAVRQEMAQTRRELDAVRAEKHALQAPFLKAQQRYFDYLYQQHRDAWFVLDPVITVHPDKLFFECFSRDEASYAALSCSHESFRHHGAFSCGTTNIDYSSGLYQEFQQIRDYRKTTLAVAADGFAVQHGQAAAFVESQIELPDSWVRGFLQVSSAMTLPAHTVQLHPMDVYNICHVLRRRRERTGPRSIRFFLQPGAPLRMRFEPWSVDVHCPRSIYTGSQEAEIRIWGRRRLLTLQRLIPVAERFTVHLLGSGMPSFWIAHLPGGMQFTLGLSGWTANDWASQAQFDLLGPRHSVAPQATAQVLAALQQHWLGSTAQLAAQTGLPSPTVVAALVLLTQAGRVVFDLVQGLWRLRELSAQPLPLERLRYASEREAQAAALLHGAQQAGQPVQVARQALGGGRECLQASVADGAQRHEVQLELDADARLESGRCQCNFFTQNQLRRGPCAHMLAVRMADTAQRMLQPQANAAAPAWAEVPGGDEA</sequence>
<dbReference type="Proteomes" id="UP000217999">
    <property type="component" value="Unassembled WGS sequence"/>
</dbReference>
<evidence type="ECO:0000259" key="3">
    <source>
        <dbReference type="PROSITE" id="PS50966"/>
    </source>
</evidence>
<organism evidence="4 5">
    <name type="scientific">Vandammella animalimorsus</name>
    <dbReference type="NCBI Taxonomy" id="2029117"/>
    <lineage>
        <taxon>Bacteria</taxon>
        <taxon>Pseudomonadati</taxon>
        <taxon>Pseudomonadota</taxon>
        <taxon>Betaproteobacteria</taxon>
        <taxon>Burkholderiales</taxon>
        <taxon>Comamonadaceae</taxon>
        <taxon>Vandammella</taxon>
    </lineage>
</organism>
<keyword evidence="1" id="KW-0862">Zinc</keyword>
<evidence type="ECO:0000256" key="2">
    <source>
        <dbReference type="SAM" id="Coils"/>
    </source>
</evidence>
<keyword evidence="2" id="KW-0175">Coiled coil</keyword>
<gene>
    <name evidence="4" type="ORF">CK620_00825</name>
</gene>
<dbReference type="EMBL" id="NSJF01000001">
    <property type="protein sequence ID" value="PAT35847.1"/>
    <property type="molecule type" value="Genomic_DNA"/>
</dbReference>
<keyword evidence="1" id="KW-0863">Zinc-finger</keyword>
<feature type="coiled-coil region" evidence="2">
    <location>
        <begin position="82"/>
        <end position="109"/>
    </location>
</feature>
<dbReference type="RefSeq" id="WP_095548720.1">
    <property type="nucleotide sequence ID" value="NZ_NSJF01000001.1"/>
</dbReference>
<evidence type="ECO:0000313" key="5">
    <source>
        <dbReference type="Proteomes" id="UP000217999"/>
    </source>
</evidence>
<evidence type="ECO:0000256" key="1">
    <source>
        <dbReference type="PROSITE-ProRule" id="PRU00325"/>
    </source>
</evidence>
<feature type="domain" description="SWIM-type" evidence="3">
    <location>
        <begin position="507"/>
        <end position="548"/>
    </location>
</feature>
<dbReference type="AlphaFoldDB" id="A0A2A2ADI4"/>
<reference evidence="4 5" key="1">
    <citation type="submission" date="2017-08" db="EMBL/GenBank/DDBJ databases">
        <title>WGS of Clinical strains of the CDC Group NO-1 linked to zoonotic infections in humans.</title>
        <authorList>
            <person name="Bernier A.-M."/>
            <person name="Bernard K."/>
        </authorList>
    </citation>
    <scope>NUCLEOTIDE SEQUENCE [LARGE SCALE GENOMIC DNA]</scope>
    <source>
        <strain evidence="4 5">NML03-0146</strain>
    </source>
</reference>
<dbReference type="Pfam" id="PF04434">
    <property type="entry name" value="SWIM"/>
    <property type="match status" value="1"/>
</dbReference>